<dbReference type="CDD" id="cd00156">
    <property type="entry name" value="REC"/>
    <property type="match status" value="1"/>
</dbReference>
<dbReference type="InterPro" id="IPR050595">
    <property type="entry name" value="Bact_response_regulator"/>
</dbReference>
<evidence type="ECO:0000256" key="2">
    <source>
        <dbReference type="PROSITE-ProRule" id="PRU00169"/>
    </source>
</evidence>
<keyword evidence="1" id="KW-0597">Phosphoprotein</keyword>
<name>A0ABU1BLW6_9BURK</name>
<dbReference type="Pfam" id="PF00072">
    <property type="entry name" value="Response_reg"/>
    <property type="match status" value="1"/>
</dbReference>
<dbReference type="SUPFAM" id="SSF52172">
    <property type="entry name" value="CheY-like"/>
    <property type="match status" value="1"/>
</dbReference>
<reference evidence="4 5" key="1">
    <citation type="submission" date="2023-08" db="EMBL/GenBank/DDBJ databases">
        <title>Oxalobacteraceae gen .nov., isolated from river sludge outside the plant.</title>
        <authorList>
            <person name="Zhao S.Y."/>
        </authorList>
    </citation>
    <scope>NUCLEOTIDE SEQUENCE [LARGE SCALE GENOMIC DNA]</scope>
    <source>
        <strain evidence="4 5">R-40</strain>
    </source>
</reference>
<proteinExistence type="predicted"/>
<evidence type="ECO:0000313" key="5">
    <source>
        <dbReference type="Proteomes" id="UP001225596"/>
    </source>
</evidence>
<dbReference type="PANTHER" id="PTHR44591">
    <property type="entry name" value="STRESS RESPONSE REGULATOR PROTEIN 1"/>
    <property type="match status" value="1"/>
</dbReference>
<dbReference type="PANTHER" id="PTHR44591:SF3">
    <property type="entry name" value="RESPONSE REGULATORY DOMAIN-CONTAINING PROTEIN"/>
    <property type="match status" value="1"/>
</dbReference>
<evidence type="ECO:0000256" key="1">
    <source>
        <dbReference type="ARBA" id="ARBA00022553"/>
    </source>
</evidence>
<dbReference type="RefSeq" id="WP_338435784.1">
    <property type="nucleotide sequence ID" value="NZ_JAUYVH010000002.1"/>
</dbReference>
<dbReference type="SMART" id="SM00448">
    <property type="entry name" value="REC"/>
    <property type="match status" value="1"/>
</dbReference>
<gene>
    <name evidence="4" type="ORF">Q8A64_05480</name>
</gene>
<dbReference type="PROSITE" id="PS50110">
    <property type="entry name" value="RESPONSE_REGULATORY"/>
    <property type="match status" value="1"/>
</dbReference>
<accession>A0ABU1BLW6</accession>
<evidence type="ECO:0000259" key="3">
    <source>
        <dbReference type="PROSITE" id="PS50110"/>
    </source>
</evidence>
<feature type="domain" description="Response regulatory" evidence="3">
    <location>
        <begin position="155"/>
        <end position="270"/>
    </location>
</feature>
<sequence length="275" mass="30862">MFNTKYPFAVRLLGFRPEEAAIIQRIFADHGERGCTYFSLPEDNLQDPDIFLANADEEKALIALSYLSPSMLRPALLIASSKLEHAYPHVARPVKAGELLTALDSLVERRADALAELEASDIVTVPERRRKERIFDENMRPDDYLHLRRPPVNGGVLVVDRNVAFRDYVAELLGNRNIPVACASTEAEALLQCRRQKISIVLMNTSLPDVEPYRLCASIKTQIADRVTVVFLVGGSFSYDQAEARKVGCDGYLEKPVTSKNLMSALKKFLPALWR</sequence>
<comment type="caution">
    <text evidence="2">Lacks conserved residue(s) required for the propagation of feature annotation.</text>
</comment>
<organism evidence="4 5">
    <name type="scientific">Keguizhuia sedimenti</name>
    <dbReference type="NCBI Taxonomy" id="3064264"/>
    <lineage>
        <taxon>Bacteria</taxon>
        <taxon>Pseudomonadati</taxon>
        <taxon>Pseudomonadota</taxon>
        <taxon>Betaproteobacteria</taxon>
        <taxon>Burkholderiales</taxon>
        <taxon>Oxalobacteraceae</taxon>
        <taxon>Keguizhuia</taxon>
    </lineage>
</organism>
<comment type="caution">
    <text evidence="4">The sequence shown here is derived from an EMBL/GenBank/DDBJ whole genome shotgun (WGS) entry which is preliminary data.</text>
</comment>
<dbReference type="InterPro" id="IPR001789">
    <property type="entry name" value="Sig_transdc_resp-reg_receiver"/>
</dbReference>
<keyword evidence="5" id="KW-1185">Reference proteome</keyword>
<dbReference type="InterPro" id="IPR011006">
    <property type="entry name" value="CheY-like_superfamily"/>
</dbReference>
<evidence type="ECO:0000313" key="4">
    <source>
        <dbReference type="EMBL" id="MDQ9169859.1"/>
    </source>
</evidence>
<protein>
    <submittedName>
        <fullName evidence="4">Response regulator</fullName>
    </submittedName>
</protein>
<dbReference type="EMBL" id="JAUYVH010000002">
    <property type="protein sequence ID" value="MDQ9169859.1"/>
    <property type="molecule type" value="Genomic_DNA"/>
</dbReference>
<dbReference type="Proteomes" id="UP001225596">
    <property type="component" value="Unassembled WGS sequence"/>
</dbReference>
<dbReference type="Gene3D" id="3.40.50.2300">
    <property type="match status" value="1"/>
</dbReference>